<sequence>MAERLECDGMLCHRMCFRCKVCLINLRVENYARGPDGIYCKNHHKERFNDMSKSAFVYSATREFVCSA</sequence>
<dbReference type="AlphaFoldDB" id="A0A914VUP2"/>
<evidence type="ECO:0000256" key="1">
    <source>
        <dbReference type="ARBA" id="ARBA00022723"/>
    </source>
</evidence>
<name>A0A914VUP2_9BILA</name>
<keyword evidence="1" id="KW-0479">Metal-binding</keyword>
<evidence type="ECO:0000256" key="3">
    <source>
        <dbReference type="ARBA" id="ARBA00023038"/>
    </source>
</evidence>
<reference evidence="6" key="1">
    <citation type="submission" date="2022-11" db="UniProtKB">
        <authorList>
            <consortium name="WormBaseParasite"/>
        </authorList>
    </citation>
    <scope>IDENTIFICATION</scope>
</reference>
<dbReference type="InterPro" id="IPR001781">
    <property type="entry name" value="Znf_LIM"/>
</dbReference>
<dbReference type="SUPFAM" id="SSF57716">
    <property type="entry name" value="Glucocorticoid receptor-like (DNA-binding domain)"/>
    <property type="match status" value="1"/>
</dbReference>
<accession>A0A914VUP2</accession>
<evidence type="ECO:0000259" key="4">
    <source>
        <dbReference type="Pfam" id="PF00412"/>
    </source>
</evidence>
<keyword evidence="2" id="KW-0862">Zinc</keyword>
<dbReference type="Gene3D" id="2.10.110.10">
    <property type="entry name" value="Cysteine Rich Protein"/>
    <property type="match status" value="1"/>
</dbReference>
<evidence type="ECO:0000313" key="5">
    <source>
        <dbReference type="Proteomes" id="UP000887566"/>
    </source>
</evidence>
<keyword evidence="5" id="KW-1185">Reference proteome</keyword>
<dbReference type="Pfam" id="PF00412">
    <property type="entry name" value="LIM"/>
    <property type="match status" value="1"/>
</dbReference>
<organism evidence="5 6">
    <name type="scientific">Plectus sambesii</name>
    <dbReference type="NCBI Taxonomy" id="2011161"/>
    <lineage>
        <taxon>Eukaryota</taxon>
        <taxon>Metazoa</taxon>
        <taxon>Ecdysozoa</taxon>
        <taxon>Nematoda</taxon>
        <taxon>Chromadorea</taxon>
        <taxon>Plectida</taxon>
        <taxon>Plectina</taxon>
        <taxon>Plectoidea</taxon>
        <taxon>Plectidae</taxon>
        <taxon>Plectus</taxon>
    </lineage>
</organism>
<dbReference type="Proteomes" id="UP000887566">
    <property type="component" value="Unplaced"/>
</dbReference>
<dbReference type="WBParaSite" id="PSAMB.scaffold2435size23253.g17898.t1">
    <property type="protein sequence ID" value="PSAMB.scaffold2435size23253.g17898.t1"/>
    <property type="gene ID" value="PSAMB.scaffold2435size23253.g17898"/>
</dbReference>
<dbReference type="GO" id="GO:0046872">
    <property type="term" value="F:metal ion binding"/>
    <property type="evidence" value="ECO:0007669"/>
    <property type="project" value="UniProtKB-KW"/>
</dbReference>
<keyword evidence="3" id="KW-0440">LIM domain</keyword>
<feature type="domain" description="LIM zinc-binding" evidence="4">
    <location>
        <begin position="7"/>
        <end position="48"/>
    </location>
</feature>
<proteinExistence type="predicted"/>
<evidence type="ECO:0000313" key="6">
    <source>
        <dbReference type="WBParaSite" id="PSAMB.scaffold2435size23253.g17898.t1"/>
    </source>
</evidence>
<protein>
    <submittedName>
        <fullName evidence="6">LIM zinc-binding domain-containing protein</fullName>
    </submittedName>
</protein>
<evidence type="ECO:0000256" key="2">
    <source>
        <dbReference type="ARBA" id="ARBA00022833"/>
    </source>
</evidence>